<evidence type="ECO:0000313" key="3">
    <source>
        <dbReference type="EMBL" id="XAM40276.1"/>
    </source>
</evidence>
<feature type="domain" description="Putative metallopeptidase" evidence="2">
    <location>
        <begin position="94"/>
        <end position="296"/>
    </location>
</feature>
<reference evidence="3 4" key="1">
    <citation type="submission" date="2024-04" db="EMBL/GenBank/DDBJ databases">
        <title>Isolation and characterization of novel acetogenic strains of the genera Terrisporobacter and Acetoanaerobium.</title>
        <authorList>
            <person name="Boeer T."/>
            <person name="Schueler M.A."/>
            <person name="Lueschen A."/>
            <person name="Eysell L."/>
            <person name="Droege J."/>
            <person name="Heinemann M."/>
            <person name="Engelhardt L."/>
            <person name="Basen M."/>
            <person name="Daniel R."/>
        </authorList>
    </citation>
    <scope>NUCLEOTIDE SEQUENCE [LARGE SCALE GENOMIC DNA]</scope>
    <source>
        <strain evidence="3 4">ELB</strain>
    </source>
</reference>
<feature type="domain" description="VWA-like" evidence="1">
    <location>
        <begin position="313"/>
        <end position="438"/>
    </location>
</feature>
<evidence type="ECO:0000313" key="4">
    <source>
        <dbReference type="Proteomes" id="UP001477947"/>
    </source>
</evidence>
<evidence type="ECO:0000259" key="2">
    <source>
        <dbReference type="Pfam" id="PF13203"/>
    </source>
</evidence>
<dbReference type="SUPFAM" id="SSF53300">
    <property type="entry name" value="vWA-like"/>
    <property type="match status" value="1"/>
</dbReference>
<dbReference type="Pfam" id="PF09967">
    <property type="entry name" value="DUF2201"/>
    <property type="match status" value="1"/>
</dbReference>
<protein>
    <submittedName>
        <fullName evidence="3">Uncharacterized protein</fullName>
    </submittedName>
</protein>
<dbReference type="InterPro" id="IPR025154">
    <property type="entry name" value="Put_metallopeptidase_dom"/>
</dbReference>
<dbReference type="InterPro" id="IPR036465">
    <property type="entry name" value="vWFA_dom_sf"/>
</dbReference>
<dbReference type="PANTHER" id="PTHR38730:SF1">
    <property type="entry name" value="SLL7028 PROTEIN"/>
    <property type="match status" value="1"/>
</dbReference>
<sequence length="467" mass="54359">MGTYFEKERKYLYGKAVEVVNATEMLKAYRKGEKYEVTMEEEYNREFFALVNKVNLSLMEDKDNFYGYFLFQMEKVIRFDMTSATSVSFKGAKYVIYFNPIIFLELNIKQMETTIKHEILHIVSQHLIRGKDLKNKYTTLAINMAMDVVVNQYLNYLPPYAITLEYINMKYNLKLDPYKTFEYYLEKIQTELDLQEEDDEGEEIDSNENVAVEFDIEKTHDSWNESDEIDEKTLKEFTEKIADNSQKGSIPSYLEGMIKSLKSNKGELPWNLYLKKLMGTVEANKKKTITRRNRRQPNRLDLRGELRGHRAEIAVAIDISGSISDEEFKQAIKEVLSIVKNYNQEITIIECDKEIRRTYKVKSVKDVKDRIATGGGTEFSPVFQYANNKNINLLVYFTDGKGEERLKVVPKGYNILWVISGRGDELSVLKPYGAVKKLSKVEVKEEIIDISDIRSDGYSMNNQQPIL</sequence>
<gene>
    <name evidence="3" type="ORF">TPELB_05780</name>
</gene>
<organism evidence="3 4">
    <name type="scientific">Terrisporobacter petrolearius</name>
    <dbReference type="NCBI Taxonomy" id="1460447"/>
    <lineage>
        <taxon>Bacteria</taxon>
        <taxon>Bacillati</taxon>
        <taxon>Bacillota</taxon>
        <taxon>Clostridia</taxon>
        <taxon>Peptostreptococcales</taxon>
        <taxon>Peptostreptococcaceae</taxon>
        <taxon>Terrisporobacter</taxon>
    </lineage>
</organism>
<evidence type="ECO:0000259" key="1">
    <source>
        <dbReference type="Pfam" id="PF09967"/>
    </source>
</evidence>
<dbReference type="InterPro" id="IPR018698">
    <property type="entry name" value="VWA-like_dom"/>
</dbReference>
<dbReference type="Pfam" id="PF13203">
    <property type="entry name" value="DUF2201_N"/>
    <property type="match status" value="1"/>
</dbReference>
<dbReference type="EMBL" id="CP154622">
    <property type="protein sequence ID" value="XAM40276.1"/>
    <property type="molecule type" value="Genomic_DNA"/>
</dbReference>
<dbReference type="Proteomes" id="UP001477947">
    <property type="component" value="Chromosome"/>
</dbReference>
<accession>A0ABZ3FAR1</accession>
<name>A0ABZ3FAR1_9FIRM</name>
<dbReference type="RefSeq" id="WP_343338424.1">
    <property type="nucleotide sequence ID" value="NZ_CP154622.1"/>
</dbReference>
<proteinExistence type="predicted"/>
<keyword evidence="4" id="KW-1185">Reference proteome</keyword>
<dbReference type="PANTHER" id="PTHR38730">
    <property type="entry name" value="SLL7028 PROTEIN"/>
    <property type="match status" value="1"/>
</dbReference>